<dbReference type="GO" id="GO:0043066">
    <property type="term" value="P:negative regulation of apoptotic process"/>
    <property type="evidence" value="ECO:0007669"/>
    <property type="project" value="InterPro"/>
</dbReference>
<dbReference type="Proteomes" id="UP001209540">
    <property type="component" value="Unassembled WGS sequence"/>
</dbReference>
<keyword evidence="4" id="KW-0963">Cytoplasm</keyword>
<dbReference type="AlphaFoldDB" id="A0AAD5KKE4"/>
<dbReference type="PANTHER" id="PTHR13342:SF2">
    <property type="entry name" value="RAGULATOR COMPLEX PROTEIN LAMTOR5"/>
    <property type="match status" value="1"/>
</dbReference>
<gene>
    <name evidence="7" type="ORF">BDA99DRAFT_497244</name>
</gene>
<reference evidence="7" key="1">
    <citation type="journal article" date="2022" name="IScience">
        <title>Evolution of zygomycete secretomes and the origins of terrestrial fungal ecologies.</title>
        <authorList>
            <person name="Chang Y."/>
            <person name="Wang Y."/>
            <person name="Mondo S."/>
            <person name="Ahrendt S."/>
            <person name="Andreopoulos W."/>
            <person name="Barry K."/>
            <person name="Beard J."/>
            <person name="Benny G.L."/>
            <person name="Blankenship S."/>
            <person name="Bonito G."/>
            <person name="Cuomo C."/>
            <person name="Desiro A."/>
            <person name="Gervers K.A."/>
            <person name="Hundley H."/>
            <person name="Kuo A."/>
            <person name="LaButti K."/>
            <person name="Lang B.F."/>
            <person name="Lipzen A."/>
            <person name="O'Donnell K."/>
            <person name="Pangilinan J."/>
            <person name="Reynolds N."/>
            <person name="Sandor L."/>
            <person name="Smith M.E."/>
            <person name="Tsang A."/>
            <person name="Grigoriev I.V."/>
            <person name="Stajich J.E."/>
            <person name="Spatafora J.W."/>
        </authorList>
    </citation>
    <scope>NUCLEOTIDE SEQUENCE</scope>
    <source>
        <strain evidence="7">RSA 2281</strain>
    </source>
</reference>
<comment type="similarity">
    <text evidence="3">Belongs to the LAMTOR5 family.</text>
</comment>
<dbReference type="InterPro" id="IPR024135">
    <property type="entry name" value="LAMTOR5"/>
</dbReference>
<evidence type="ECO:0000313" key="8">
    <source>
        <dbReference type="Proteomes" id="UP001209540"/>
    </source>
</evidence>
<keyword evidence="8" id="KW-1185">Reference proteome</keyword>
<comment type="caution">
    <text evidence="7">The sequence shown here is derived from an EMBL/GenBank/DDBJ whole genome shotgun (WGS) entry which is preliminary data.</text>
</comment>
<name>A0AAD5KKE4_9FUNG</name>
<dbReference type="SUPFAM" id="SSF103196">
    <property type="entry name" value="Roadblock/LC7 domain"/>
    <property type="match status" value="1"/>
</dbReference>
<dbReference type="GO" id="GO:0071230">
    <property type="term" value="P:cellular response to amino acid stimulus"/>
    <property type="evidence" value="ECO:0007669"/>
    <property type="project" value="TreeGrafter"/>
</dbReference>
<comment type="subcellular location">
    <subcellularLocation>
        <location evidence="2">Cytoplasm</location>
    </subcellularLocation>
    <subcellularLocation>
        <location evidence="1">Lysosome</location>
    </subcellularLocation>
</comment>
<dbReference type="PANTHER" id="PTHR13342">
    <property type="entry name" value="RAGULATOR COMPLEX PROTEIN LAMTOR5"/>
    <property type="match status" value="1"/>
</dbReference>
<evidence type="ECO:0000256" key="5">
    <source>
        <dbReference type="ARBA" id="ARBA00023228"/>
    </source>
</evidence>
<evidence type="ECO:0000256" key="3">
    <source>
        <dbReference type="ARBA" id="ARBA00007795"/>
    </source>
</evidence>
<evidence type="ECO:0000256" key="4">
    <source>
        <dbReference type="ARBA" id="ARBA00022490"/>
    </source>
</evidence>
<keyword evidence="5" id="KW-0458">Lysosome</keyword>
<evidence type="ECO:0000256" key="2">
    <source>
        <dbReference type="ARBA" id="ARBA00004496"/>
    </source>
</evidence>
<dbReference type="GO" id="GO:0005085">
    <property type="term" value="F:guanyl-nucleotide exchange factor activity"/>
    <property type="evidence" value="ECO:0007669"/>
    <property type="project" value="TreeGrafter"/>
</dbReference>
<dbReference type="EMBL" id="JAIXMP010000004">
    <property type="protein sequence ID" value="KAI9274351.1"/>
    <property type="molecule type" value="Genomic_DNA"/>
</dbReference>
<evidence type="ECO:0000256" key="1">
    <source>
        <dbReference type="ARBA" id="ARBA00004371"/>
    </source>
</evidence>
<evidence type="ECO:0000256" key="6">
    <source>
        <dbReference type="ARBA" id="ARBA00032692"/>
    </source>
</evidence>
<reference evidence="7" key="2">
    <citation type="submission" date="2023-02" db="EMBL/GenBank/DDBJ databases">
        <authorList>
            <consortium name="DOE Joint Genome Institute"/>
            <person name="Mondo S.J."/>
            <person name="Chang Y."/>
            <person name="Wang Y."/>
            <person name="Ahrendt S."/>
            <person name="Andreopoulos W."/>
            <person name="Barry K."/>
            <person name="Beard J."/>
            <person name="Benny G.L."/>
            <person name="Blankenship S."/>
            <person name="Bonito G."/>
            <person name="Cuomo C."/>
            <person name="Desiro A."/>
            <person name="Gervers K.A."/>
            <person name="Hundley H."/>
            <person name="Kuo A."/>
            <person name="LaButti K."/>
            <person name="Lang B.F."/>
            <person name="Lipzen A."/>
            <person name="O'Donnell K."/>
            <person name="Pangilinan J."/>
            <person name="Reynolds N."/>
            <person name="Sandor L."/>
            <person name="Smith M.W."/>
            <person name="Tsang A."/>
            <person name="Grigoriev I.V."/>
            <person name="Stajich J.E."/>
            <person name="Spatafora J.W."/>
        </authorList>
    </citation>
    <scope>NUCLEOTIDE SEQUENCE</scope>
    <source>
        <strain evidence="7">RSA 2281</strain>
    </source>
</reference>
<sequence length="94" mass="10067">MDQELNSTLDQIASKEDVKGVLLADEMGLCLGARGIAKSDAAANAAAIARTARELALPSLEDQDKSQYPTITLAFEHSKVVIRNEGSFTLAIFM</sequence>
<dbReference type="Gene3D" id="3.30.450.30">
    <property type="entry name" value="Dynein light chain 2a, cytoplasmic"/>
    <property type="match status" value="1"/>
</dbReference>
<accession>A0AAD5KKE4</accession>
<proteinExistence type="inferred from homology"/>
<organism evidence="7 8">
    <name type="scientific">Phascolomyces articulosus</name>
    <dbReference type="NCBI Taxonomy" id="60185"/>
    <lineage>
        <taxon>Eukaryota</taxon>
        <taxon>Fungi</taxon>
        <taxon>Fungi incertae sedis</taxon>
        <taxon>Mucoromycota</taxon>
        <taxon>Mucoromycotina</taxon>
        <taxon>Mucoromycetes</taxon>
        <taxon>Mucorales</taxon>
        <taxon>Lichtheimiaceae</taxon>
        <taxon>Phascolomyces</taxon>
    </lineage>
</organism>
<dbReference type="GO" id="GO:0071986">
    <property type="term" value="C:Ragulator complex"/>
    <property type="evidence" value="ECO:0007669"/>
    <property type="project" value="InterPro"/>
</dbReference>
<protein>
    <recommendedName>
        <fullName evidence="6">Late endosomal/lysosomal adaptor and MAPK and MTOR activator 5</fullName>
    </recommendedName>
</protein>
<evidence type="ECO:0000313" key="7">
    <source>
        <dbReference type="EMBL" id="KAI9274351.1"/>
    </source>
</evidence>
<dbReference type="Pfam" id="PF16672">
    <property type="entry name" value="LAMTOR5"/>
    <property type="match status" value="1"/>
</dbReference>
<dbReference type="GO" id="GO:1904263">
    <property type="term" value="P:positive regulation of TORC1 signaling"/>
    <property type="evidence" value="ECO:0007669"/>
    <property type="project" value="TreeGrafter"/>
</dbReference>